<dbReference type="InterPro" id="IPR050445">
    <property type="entry name" value="Bact_polysacc_biosynth/exp"/>
</dbReference>
<evidence type="ECO:0000256" key="13">
    <source>
        <dbReference type="ARBA" id="ARBA00023136"/>
    </source>
</evidence>
<dbReference type="InterPro" id="IPR027417">
    <property type="entry name" value="P-loop_NTPase"/>
</dbReference>
<keyword evidence="16" id="KW-0175">Coiled coil</keyword>
<accession>A0A399R8W0</accession>
<name>A0A399R8W0_9PROT</name>
<evidence type="ECO:0000256" key="5">
    <source>
        <dbReference type="ARBA" id="ARBA00022475"/>
    </source>
</evidence>
<evidence type="ECO:0000256" key="17">
    <source>
        <dbReference type="SAM" id="Phobius"/>
    </source>
</evidence>
<evidence type="ECO:0000256" key="16">
    <source>
        <dbReference type="SAM" id="Coils"/>
    </source>
</evidence>
<keyword evidence="14" id="KW-0829">Tyrosine-protein kinase</keyword>
<dbReference type="RefSeq" id="WP_119377804.1">
    <property type="nucleotide sequence ID" value="NZ_QWFX01000016.1"/>
</dbReference>
<dbReference type="AlphaFoldDB" id="A0A399R8W0"/>
<evidence type="ECO:0000259" key="18">
    <source>
        <dbReference type="Pfam" id="PF02706"/>
    </source>
</evidence>
<evidence type="ECO:0000313" key="21">
    <source>
        <dbReference type="EMBL" id="RIJ26911.1"/>
    </source>
</evidence>
<evidence type="ECO:0000259" key="20">
    <source>
        <dbReference type="Pfam" id="PF13807"/>
    </source>
</evidence>
<dbReference type="InterPro" id="IPR005702">
    <property type="entry name" value="Wzc-like_C"/>
</dbReference>
<keyword evidence="12 17" id="KW-1133">Transmembrane helix</keyword>
<dbReference type="PANTHER" id="PTHR32309">
    <property type="entry name" value="TYROSINE-PROTEIN KINASE"/>
    <property type="match status" value="1"/>
</dbReference>
<dbReference type="GO" id="GO:0005886">
    <property type="term" value="C:plasma membrane"/>
    <property type="evidence" value="ECO:0007669"/>
    <property type="project" value="UniProtKB-SubCell"/>
</dbReference>
<evidence type="ECO:0000256" key="6">
    <source>
        <dbReference type="ARBA" id="ARBA00022519"/>
    </source>
</evidence>
<evidence type="ECO:0000256" key="1">
    <source>
        <dbReference type="ARBA" id="ARBA00004429"/>
    </source>
</evidence>
<dbReference type="Pfam" id="PF13614">
    <property type="entry name" value="AAA_31"/>
    <property type="match status" value="1"/>
</dbReference>
<dbReference type="OrthoDB" id="230260at2"/>
<dbReference type="CDD" id="cd05387">
    <property type="entry name" value="BY-kinase"/>
    <property type="match status" value="1"/>
</dbReference>
<evidence type="ECO:0000256" key="2">
    <source>
        <dbReference type="ARBA" id="ARBA00007316"/>
    </source>
</evidence>
<evidence type="ECO:0000256" key="15">
    <source>
        <dbReference type="ARBA" id="ARBA00051245"/>
    </source>
</evidence>
<feature type="domain" description="Polysaccharide chain length determinant N-terminal" evidence="18">
    <location>
        <begin position="35"/>
        <end position="119"/>
    </location>
</feature>
<comment type="caution">
    <text evidence="21">The sequence shown here is derived from an EMBL/GenBank/DDBJ whole genome shotgun (WGS) entry which is preliminary data.</text>
</comment>
<comment type="similarity">
    <text evidence="2">Belongs to the CpsD/CapB family.</text>
</comment>
<evidence type="ECO:0000313" key="22">
    <source>
        <dbReference type="Proteomes" id="UP000266385"/>
    </source>
</evidence>
<evidence type="ECO:0000256" key="12">
    <source>
        <dbReference type="ARBA" id="ARBA00022989"/>
    </source>
</evidence>
<dbReference type="Proteomes" id="UP000266385">
    <property type="component" value="Unassembled WGS sequence"/>
</dbReference>
<evidence type="ECO:0000259" key="19">
    <source>
        <dbReference type="Pfam" id="PF13614"/>
    </source>
</evidence>
<evidence type="ECO:0000256" key="4">
    <source>
        <dbReference type="ARBA" id="ARBA00011903"/>
    </source>
</evidence>
<comment type="subcellular location">
    <subcellularLocation>
        <location evidence="1">Cell inner membrane</location>
        <topology evidence="1">Multi-pass membrane protein</topology>
    </subcellularLocation>
</comment>
<feature type="domain" description="Tyrosine-protein kinase G-rich" evidence="20">
    <location>
        <begin position="408"/>
        <end position="479"/>
    </location>
</feature>
<keyword evidence="5" id="KW-1003">Cell membrane</keyword>
<comment type="catalytic activity">
    <reaction evidence="15">
        <text>L-tyrosyl-[protein] + ATP = O-phospho-L-tyrosyl-[protein] + ADP + H(+)</text>
        <dbReference type="Rhea" id="RHEA:10596"/>
        <dbReference type="Rhea" id="RHEA-COMP:10136"/>
        <dbReference type="Rhea" id="RHEA-COMP:20101"/>
        <dbReference type="ChEBI" id="CHEBI:15378"/>
        <dbReference type="ChEBI" id="CHEBI:30616"/>
        <dbReference type="ChEBI" id="CHEBI:46858"/>
        <dbReference type="ChEBI" id="CHEBI:61978"/>
        <dbReference type="ChEBI" id="CHEBI:456216"/>
        <dbReference type="EC" id="2.7.10.2"/>
    </reaction>
</comment>
<comment type="similarity">
    <text evidence="3">Belongs to the etk/wzc family.</text>
</comment>
<evidence type="ECO:0000256" key="3">
    <source>
        <dbReference type="ARBA" id="ARBA00008883"/>
    </source>
</evidence>
<proteinExistence type="inferred from homology"/>
<keyword evidence="9" id="KW-0547">Nucleotide-binding</keyword>
<dbReference type="Pfam" id="PF02706">
    <property type="entry name" value="Wzz"/>
    <property type="match status" value="1"/>
</dbReference>
<organism evidence="21 22">
    <name type="scientific">Henriciella mobilis</name>
    <dbReference type="NCBI Taxonomy" id="2305467"/>
    <lineage>
        <taxon>Bacteria</taxon>
        <taxon>Pseudomonadati</taxon>
        <taxon>Pseudomonadota</taxon>
        <taxon>Alphaproteobacteria</taxon>
        <taxon>Hyphomonadales</taxon>
        <taxon>Hyphomonadaceae</taxon>
        <taxon>Henriciella</taxon>
    </lineage>
</organism>
<keyword evidence="7 21" id="KW-0808">Transferase</keyword>
<evidence type="ECO:0000256" key="9">
    <source>
        <dbReference type="ARBA" id="ARBA00022741"/>
    </source>
</evidence>
<dbReference type="InterPro" id="IPR025669">
    <property type="entry name" value="AAA_dom"/>
</dbReference>
<evidence type="ECO:0000256" key="10">
    <source>
        <dbReference type="ARBA" id="ARBA00022777"/>
    </source>
</evidence>
<evidence type="ECO:0000256" key="11">
    <source>
        <dbReference type="ARBA" id="ARBA00022840"/>
    </source>
</evidence>
<feature type="coiled-coil region" evidence="16">
    <location>
        <begin position="222"/>
        <end position="292"/>
    </location>
</feature>
<dbReference type="PANTHER" id="PTHR32309:SF13">
    <property type="entry name" value="FERRIC ENTEROBACTIN TRANSPORT PROTEIN FEPE"/>
    <property type="match status" value="1"/>
</dbReference>
<dbReference type="Pfam" id="PF13807">
    <property type="entry name" value="GNVR"/>
    <property type="match status" value="1"/>
</dbReference>
<keyword evidence="11" id="KW-0067">ATP-binding</keyword>
<gene>
    <name evidence="21" type="ORF">D1223_18450</name>
</gene>
<feature type="transmembrane region" description="Helical" evidence="17">
    <location>
        <begin position="42"/>
        <end position="61"/>
    </location>
</feature>
<keyword evidence="13 17" id="KW-0472">Membrane</keyword>
<dbReference type="SUPFAM" id="SSF52540">
    <property type="entry name" value="P-loop containing nucleoside triphosphate hydrolases"/>
    <property type="match status" value="1"/>
</dbReference>
<keyword evidence="10 21" id="KW-0418">Kinase</keyword>
<protein>
    <recommendedName>
        <fullName evidence="4">non-specific protein-tyrosine kinase</fullName>
        <ecNumber evidence="4">2.7.10.2</ecNumber>
    </recommendedName>
</protein>
<feature type="coiled-coil region" evidence="16">
    <location>
        <begin position="368"/>
        <end position="426"/>
    </location>
</feature>
<evidence type="ECO:0000256" key="14">
    <source>
        <dbReference type="ARBA" id="ARBA00023137"/>
    </source>
</evidence>
<dbReference type="GO" id="GO:0004715">
    <property type="term" value="F:non-membrane spanning protein tyrosine kinase activity"/>
    <property type="evidence" value="ECO:0007669"/>
    <property type="project" value="UniProtKB-EC"/>
</dbReference>
<feature type="domain" description="AAA" evidence="19">
    <location>
        <begin position="549"/>
        <end position="706"/>
    </location>
</feature>
<sequence>MNSQIPIDTRYANRPYYAPEGNASDEKITDPKQALRALRRRLALFLLVVISVFVTVALFTFQATPVYSTSASVIIDSRDKTVVDIGSVLSGLPPESTVVDTEVEIIRSRSLAEKVVRQLDLTSYPEFNPLLREASMSDQVKSQIKSWLGGGSSNVAEESEAASQKKEMELVVNSLLSQTSARRIGTTYGIEIFADSHDPELAAAIANQIVDQYFVEQLDAKFDATRRANSWLEERLAELREEVNQAENAVESYRASSGLISAGATTLNEQQMADLNAQLIVQRAELATAEARLVTVREMAQRGISAEVSGEALNSPVISELRRQQAEILRRRADLQNRYGPKHPDIQGINNEEANIRDQIQVELRRIVSNIEGDVAIARKRVQSLETNLNSMRNTLAQNNQAAVRLRELERNAEASRSIYEAFLARFKQTNESEGLAEPDARLLSSAPVPRTPSFPKTSLNLAVGLVFGLMLGVGAVVAAEALNSQISSGEEIEEHFRVPFLGNFPRLTGSAKRDARTYLLENPTSAYAESFRNLRASIMFADLDSPVKTVAITSSQPDEGKTTMTHGLGLMSAMSGTRTLIIDGDFRRKRLSDVVMSEPPERGFLECLFGECTIEEAVQIDEASNLHILPLTPSRHTPRDVFGSKAFDQLMEQLQDIYEFIIIDTGPLLLLAETRVLTSKVDQVVIVSRWLKTNRAALKQTLSILRDFRARVAGVVINRVDTSKYHRQGYGHSGYKSYAKYYTSG</sequence>
<dbReference type="InterPro" id="IPR032807">
    <property type="entry name" value="GNVR"/>
</dbReference>
<keyword evidence="6" id="KW-0997">Cell inner membrane</keyword>
<evidence type="ECO:0000256" key="7">
    <source>
        <dbReference type="ARBA" id="ARBA00022679"/>
    </source>
</evidence>
<reference evidence="21 22" key="1">
    <citation type="submission" date="2018-08" db="EMBL/GenBank/DDBJ databases">
        <title>Henriciella mobilis sp. nov., isolated from seawater.</title>
        <authorList>
            <person name="Cheng H."/>
            <person name="Wu Y.-H."/>
            <person name="Xu X.-W."/>
            <person name="Guo L.-L."/>
        </authorList>
    </citation>
    <scope>NUCLEOTIDE SEQUENCE [LARGE SCALE GENOMIC DNA]</scope>
    <source>
        <strain evidence="21 22">JN25</strain>
    </source>
</reference>
<dbReference type="EMBL" id="QWFX01000016">
    <property type="protein sequence ID" value="RIJ26911.1"/>
    <property type="molecule type" value="Genomic_DNA"/>
</dbReference>
<dbReference type="InterPro" id="IPR003856">
    <property type="entry name" value="LPS_length_determ_N"/>
</dbReference>
<keyword evidence="8 17" id="KW-0812">Transmembrane</keyword>
<evidence type="ECO:0000256" key="8">
    <source>
        <dbReference type="ARBA" id="ARBA00022692"/>
    </source>
</evidence>
<dbReference type="Gene3D" id="3.40.50.300">
    <property type="entry name" value="P-loop containing nucleotide triphosphate hydrolases"/>
    <property type="match status" value="1"/>
</dbReference>
<keyword evidence="22" id="KW-1185">Reference proteome</keyword>
<dbReference type="NCBIfam" id="TIGR01007">
    <property type="entry name" value="eps_fam"/>
    <property type="match status" value="1"/>
</dbReference>
<dbReference type="GO" id="GO:0005524">
    <property type="term" value="F:ATP binding"/>
    <property type="evidence" value="ECO:0007669"/>
    <property type="project" value="UniProtKB-KW"/>
</dbReference>
<dbReference type="EC" id="2.7.10.2" evidence="4"/>